<dbReference type="SUPFAM" id="SSF53474">
    <property type="entry name" value="alpha/beta-Hydrolases"/>
    <property type="match status" value="1"/>
</dbReference>
<evidence type="ECO:0000256" key="1">
    <source>
        <dbReference type="SAM" id="Phobius"/>
    </source>
</evidence>
<reference evidence="4" key="1">
    <citation type="submission" date="2017-09" db="EMBL/GenBank/DDBJ databases">
        <authorList>
            <person name="Varghese N."/>
            <person name="Submissions S."/>
        </authorList>
    </citation>
    <scope>NUCLEOTIDE SEQUENCE [LARGE SCALE GENOMIC DNA]</scope>
    <source>
        <strain evidence="4">DSM 29961</strain>
    </source>
</reference>
<dbReference type="RefSeq" id="WP_097128257.1">
    <property type="nucleotide sequence ID" value="NZ_OCNH01000003.1"/>
</dbReference>
<keyword evidence="1" id="KW-1133">Transmembrane helix</keyword>
<keyword evidence="4" id="KW-1185">Reference proteome</keyword>
<dbReference type="Proteomes" id="UP000219452">
    <property type="component" value="Unassembled WGS sequence"/>
</dbReference>
<dbReference type="EMBL" id="OCNH01000003">
    <property type="protein sequence ID" value="SOD93112.1"/>
    <property type="molecule type" value="Genomic_DNA"/>
</dbReference>
<evidence type="ECO:0000259" key="2">
    <source>
        <dbReference type="Pfam" id="PF00561"/>
    </source>
</evidence>
<feature type="transmembrane region" description="Helical" evidence="1">
    <location>
        <begin position="57"/>
        <end position="76"/>
    </location>
</feature>
<dbReference type="PANTHER" id="PTHR43689:SF8">
    <property type="entry name" value="ALPHA_BETA-HYDROLASES SUPERFAMILY PROTEIN"/>
    <property type="match status" value="1"/>
</dbReference>
<protein>
    <submittedName>
        <fullName evidence="3">Pimeloyl-ACP methyl ester carboxylesterase</fullName>
    </submittedName>
</protein>
<dbReference type="InterPro" id="IPR000073">
    <property type="entry name" value="AB_hydrolase_1"/>
</dbReference>
<feature type="domain" description="AB hydrolase-1" evidence="2">
    <location>
        <begin position="60"/>
        <end position="286"/>
    </location>
</feature>
<dbReference type="PANTHER" id="PTHR43689">
    <property type="entry name" value="HYDROLASE"/>
    <property type="match status" value="1"/>
</dbReference>
<dbReference type="Gene3D" id="3.40.50.1820">
    <property type="entry name" value="alpha/beta hydrolase"/>
    <property type="match status" value="1"/>
</dbReference>
<evidence type="ECO:0000313" key="4">
    <source>
        <dbReference type="Proteomes" id="UP000219452"/>
    </source>
</evidence>
<organism evidence="3 4">
    <name type="scientific">Spirosoma fluviale</name>
    <dbReference type="NCBI Taxonomy" id="1597977"/>
    <lineage>
        <taxon>Bacteria</taxon>
        <taxon>Pseudomonadati</taxon>
        <taxon>Bacteroidota</taxon>
        <taxon>Cytophagia</taxon>
        <taxon>Cytophagales</taxon>
        <taxon>Cytophagaceae</taxon>
        <taxon>Spirosoma</taxon>
    </lineage>
</organism>
<sequence length="301" mass="33927">MSSASHSRYKDPQHATEFNDRWARQVQDSNGFSFESVTVLTTWGKTVVWIHTPKRRVYETLVFLPGFNTSALVWVINGGLAGLRKNYRLCLIEINGQPGFSDGLSPSLNTDEYGTWARQVLEQLGIARVTLIAHALGALISLKVCRMAPQLIKKAILINPAGIQPLTLSFYLLRYYWLASHAPSYESVQSFLREVIFSPAYTELLPDQEKLLIDFQVDAFSNFQLTPWWHLALPKEELLAIQTPLYILLGAQDKLYPYQATLERSIQYLPSLVSATVLPDLGHGIQTCPSVQPSIKDLLSY</sequence>
<keyword evidence="1" id="KW-0472">Membrane</keyword>
<keyword evidence="1" id="KW-0812">Transmembrane</keyword>
<dbReference type="OrthoDB" id="9780932at2"/>
<proteinExistence type="predicted"/>
<name>A0A286GC76_9BACT</name>
<evidence type="ECO:0000313" key="3">
    <source>
        <dbReference type="EMBL" id="SOD93112.1"/>
    </source>
</evidence>
<accession>A0A286GC76</accession>
<dbReference type="AlphaFoldDB" id="A0A286GC76"/>
<dbReference type="InterPro" id="IPR029058">
    <property type="entry name" value="AB_hydrolase_fold"/>
</dbReference>
<gene>
    <name evidence="3" type="ORF">SAMN06269250_4361</name>
</gene>
<dbReference type="Pfam" id="PF00561">
    <property type="entry name" value="Abhydrolase_1"/>
    <property type="match status" value="1"/>
</dbReference>